<dbReference type="EMBL" id="PKMF04000328">
    <property type="protein sequence ID" value="KAK7837488.1"/>
    <property type="molecule type" value="Genomic_DNA"/>
</dbReference>
<reference evidence="1 2" key="1">
    <citation type="journal article" date="2018" name="Sci. Data">
        <title>The draft genome sequence of cork oak.</title>
        <authorList>
            <person name="Ramos A.M."/>
            <person name="Usie A."/>
            <person name="Barbosa P."/>
            <person name="Barros P.M."/>
            <person name="Capote T."/>
            <person name="Chaves I."/>
            <person name="Simoes F."/>
            <person name="Abreu I."/>
            <person name="Carrasquinho I."/>
            <person name="Faro C."/>
            <person name="Guimaraes J.B."/>
            <person name="Mendonca D."/>
            <person name="Nobrega F."/>
            <person name="Rodrigues L."/>
            <person name="Saibo N.J.M."/>
            <person name="Varela M.C."/>
            <person name="Egas C."/>
            <person name="Matos J."/>
            <person name="Miguel C.M."/>
            <person name="Oliveira M.M."/>
            <person name="Ricardo C.P."/>
            <person name="Goncalves S."/>
        </authorList>
    </citation>
    <scope>NUCLEOTIDE SEQUENCE [LARGE SCALE GENOMIC DNA]</scope>
    <source>
        <strain evidence="2">cv. HL8</strain>
    </source>
</reference>
<organism evidence="1 2">
    <name type="scientific">Quercus suber</name>
    <name type="common">Cork oak</name>
    <dbReference type="NCBI Taxonomy" id="58331"/>
    <lineage>
        <taxon>Eukaryota</taxon>
        <taxon>Viridiplantae</taxon>
        <taxon>Streptophyta</taxon>
        <taxon>Embryophyta</taxon>
        <taxon>Tracheophyta</taxon>
        <taxon>Spermatophyta</taxon>
        <taxon>Magnoliopsida</taxon>
        <taxon>eudicotyledons</taxon>
        <taxon>Gunneridae</taxon>
        <taxon>Pentapetalae</taxon>
        <taxon>rosids</taxon>
        <taxon>fabids</taxon>
        <taxon>Fagales</taxon>
        <taxon>Fagaceae</taxon>
        <taxon>Quercus</taxon>
    </lineage>
</organism>
<evidence type="ECO:0000313" key="1">
    <source>
        <dbReference type="EMBL" id="KAK7837488.1"/>
    </source>
</evidence>
<name>A0AAW0KFR1_QUESU</name>
<evidence type="ECO:0000313" key="2">
    <source>
        <dbReference type="Proteomes" id="UP000237347"/>
    </source>
</evidence>
<keyword evidence="2" id="KW-1185">Reference proteome</keyword>
<comment type="caution">
    <text evidence="1">The sequence shown here is derived from an EMBL/GenBank/DDBJ whole genome shotgun (WGS) entry which is preliminary data.</text>
</comment>
<dbReference type="AlphaFoldDB" id="A0AAW0KFR1"/>
<sequence length="68" mass="7922">MQFGRKLGLPQDMKCLGVKIDLHSHHKLSHQIDFSSWDSYVDNDSYGFVRDDIISWVCDVKIFINGHK</sequence>
<proteinExistence type="predicted"/>
<gene>
    <name evidence="1" type="ORF">CFP56_021188</name>
</gene>
<dbReference type="Proteomes" id="UP000237347">
    <property type="component" value="Unassembled WGS sequence"/>
</dbReference>
<accession>A0AAW0KFR1</accession>
<protein>
    <submittedName>
        <fullName evidence="1">Uncharacterized protein</fullName>
    </submittedName>
</protein>